<dbReference type="EMBL" id="MHLB01000002">
    <property type="protein sequence ID" value="OGZ02728.1"/>
    <property type="molecule type" value="Genomic_DNA"/>
</dbReference>
<dbReference type="InterPro" id="IPR029063">
    <property type="entry name" value="SAM-dependent_MTases_sf"/>
</dbReference>
<protein>
    <recommendedName>
        <fullName evidence="3">Methyltransferase domain-containing protein</fullName>
    </recommendedName>
</protein>
<sequence>MSSTLEGETTLGGKRKDITPLFMEAGITGDPVSIIETKGMYPYKENLEENWAFFTAIGMKRLKRIFEKEGYEVKDIGIVGICSGVEGIAVVYIFKDTLKKLIVTDIDAEILNGTVVNIGNSAKKFGIEVVPLIGSFCEPIEKMGDVVDFVHANVPNLPSSGTEDLSMGAEKGTFLPAQLYEGYNPPEKFLSYAMGAQYAYLQSARKILRPGGTVITELGGRMPLNLIPELFDECGFDFQEVYVGFKEQTEALIDFEGYHKIEEQYGVLFEFYLFEESRKALAATGYTNATSTLSGAEMKRILEPYKISAGKALELYKQGIASGHTVHLFRGIKR</sequence>
<name>A0A1G2CQK4_9BACT</name>
<gene>
    <name evidence="1" type="ORF">A2946_04075</name>
</gene>
<organism evidence="1 2">
    <name type="scientific">Candidatus Liptonbacteria bacterium RIFCSPLOWO2_01_FULL_53_13</name>
    <dbReference type="NCBI Taxonomy" id="1798651"/>
    <lineage>
        <taxon>Bacteria</taxon>
        <taxon>Candidatus Liptoniibacteriota</taxon>
    </lineage>
</organism>
<evidence type="ECO:0000313" key="1">
    <source>
        <dbReference type="EMBL" id="OGZ02728.1"/>
    </source>
</evidence>
<comment type="caution">
    <text evidence="1">The sequence shown here is derived from an EMBL/GenBank/DDBJ whole genome shotgun (WGS) entry which is preliminary data.</text>
</comment>
<evidence type="ECO:0008006" key="3">
    <source>
        <dbReference type="Google" id="ProtNLM"/>
    </source>
</evidence>
<accession>A0A1G2CQK4</accession>
<dbReference type="SUPFAM" id="SSF53335">
    <property type="entry name" value="S-adenosyl-L-methionine-dependent methyltransferases"/>
    <property type="match status" value="1"/>
</dbReference>
<reference evidence="1 2" key="1">
    <citation type="journal article" date="2016" name="Nat. Commun.">
        <title>Thousands of microbial genomes shed light on interconnected biogeochemical processes in an aquifer system.</title>
        <authorList>
            <person name="Anantharaman K."/>
            <person name="Brown C.T."/>
            <person name="Hug L.A."/>
            <person name="Sharon I."/>
            <person name="Castelle C.J."/>
            <person name="Probst A.J."/>
            <person name="Thomas B.C."/>
            <person name="Singh A."/>
            <person name="Wilkins M.J."/>
            <person name="Karaoz U."/>
            <person name="Brodie E.L."/>
            <person name="Williams K.H."/>
            <person name="Hubbard S.S."/>
            <person name="Banfield J.F."/>
        </authorList>
    </citation>
    <scope>NUCLEOTIDE SEQUENCE [LARGE SCALE GENOMIC DNA]</scope>
</reference>
<dbReference type="Proteomes" id="UP000178348">
    <property type="component" value="Unassembled WGS sequence"/>
</dbReference>
<dbReference type="AlphaFoldDB" id="A0A1G2CQK4"/>
<proteinExistence type="predicted"/>
<evidence type="ECO:0000313" key="2">
    <source>
        <dbReference type="Proteomes" id="UP000178348"/>
    </source>
</evidence>